<feature type="domain" description="Type II secretion system protein GspF" evidence="7">
    <location>
        <begin position="159"/>
        <end position="281"/>
    </location>
</feature>
<feature type="transmembrane region" description="Helical" evidence="6">
    <location>
        <begin position="6"/>
        <end position="24"/>
    </location>
</feature>
<dbReference type="PANTHER" id="PTHR35007:SF1">
    <property type="entry name" value="PILUS ASSEMBLY PROTEIN"/>
    <property type="match status" value="1"/>
</dbReference>
<evidence type="ECO:0000256" key="2">
    <source>
        <dbReference type="ARBA" id="ARBA00022475"/>
    </source>
</evidence>
<evidence type="ECO:0000256" key="6">
    <source>
        <dbReference type="SAM" id="Phobius"/>
    </source>
</evidence>
<dbReference type="OrthoDB" id="9803381at2"/>
<evidence type="ECO:0000256" key="4">
    <source>
        <dbReference type="ARBA" id="ARBA00022989"/>
    </source>
</evidence>
<dbReference type="InterPro" id="IPR042094">
    <property type="entry name" value="T2SS_GspF_sf"/>
</dbReference>
<organism evidence="8 9">
    <name type="scientific">Pelotomaculum propionicicum</name>
    <dbReference type="NCBI Taxonomy" id="258475"/>
    <lineage>
        <taxon>Bacteria</taxon>
        <taxon>Bacillati</taxon>
        <taxon>Bacillota</taxon>
        <taxon>Clostridia</taxon>
        <taxon>Eubacteriales</taxon>
        <taxon>Desulfotomaculaceae</taxon>
        <taxon>Pelotomaculum</taxon>
    </lineage>
</organism>
<name>A0A4Y7RRQ0_9FIRM</name>
<proteinExistence type="predicted"/>
<dbReference type="InterPro" id="IPR018076">
    <property type="entry name" value="T2SS_GspF_dom"/>
</dbReference>
<keyword evidence="3 6" id="KW-0812">Transmembrane</keyword>
<dbReference type="GO" id="GO:0005886">
    <property type="term" value="C:plasma membrane"/>
    <property type="evidence" value="ECO:0007669"/>
    <property type="project" value="UniProtKB-SubCell"/>
</dbReference>
<dbReference type="EMBL" id="QFFZ01000019">
    <property type="protein sequence ID" value="TEB10947.1"/>
    <property type="molecule type" value="Genomic_DNA"/>
</dbReference>
<evidence type="ECO:0000256" key="5">
    <source>
        <dbReference type="ARBA" id="ARBA00023136"/>
    </source>
</evidence>
<keyword evidence="2" id="KW-1003">Cell membrane</keyword>
<keyword evidence="9" id="KW-1185">Reference proteome</keyword>
<dbReference type="PANTHER" id="PTHR35007">
    <property type="entry name" value="INTEGRAL MEMBRANE PROTEIN-RELATED"/>
    <property type="match status" value="1"/>
</dbReference>
<protein>
    <recommendedName>
        <fullName evidence="7">Type II secretion system protein GspF domain-containing protein</fullName>
    </recommendedName>
</protein>
<dbReference type="AlphaFoldDB" id="A0A4Y7RRQ0"/>
<keyword evidence="5 6" id="KW-0472">Membrane</keyword>
<dbReference type="Proteomes" id="UP000297597">
    <property type="component" value="Unassembled WGS sequence"/>
</dbReference>
<dbReference type="RefSeq" id="WP_134213807.1">
    <property type="nucleotide sequence ID" value="NZ_QFFZ01000019.1"/>
</dbReference>
<feature type="transmembrane region" description="Helical" evidence="6">
    <location>
        <begin position="296"/>
        <end position="315"/>
    </location>
</feature>
<comment type="subcellular location">
    <subcellularLocation>
        <location evidence="1">Cell membrane</location>
        <topology evidence="1">Multi-pass membrane protein</topology>
    </subcellularLocation>
</comment>
<accession>A0A4Y7RRQ0</accession>
<feature type="transmembrane region" description="Helical" evidence="6">
    <location>
        <begin position="97"/>
        <end position="115"/>
    </location>
</feature>
<feature type="transmembrane region" description="Helical" evidence="6">
    <location>
        <begin position="264"/>
        <end position="284"/>
    </location>
</feature>
<dbReference type="Pfam" id="PF00482">
    <property type="entry name" value="T2SSF"/>
    <property type="match status" value="1"/>
</dbReference>
<evidence type="ECO:0000256" key="3">
    <source>
        <dbReference type="ARBA" id="ARBA00022692"/>
    </source>
</evidence>
<evidence type="ECO:0000256" key="1">
    <source>
        <dbReference type="ARBA" id="ARBA00004651"/>
    </source>
</evidence>
<reference evidence="8 9" key="1">
    <citation type="journal article" date="2018" name="Environ. Microbiol.">
        <title>Novel energy conservation strategies and behaviour of Pelotomaculum schinkii driving syntrophic propionate catabolism.</title>
        <authorList>
            <person name="Hidalgo-Ahumada C.A.P."/>
            <person name="Nobu M.K."/>
            <person name="Narihiro T."/>
            <person name="Tamaki H."/>
            <person name="Liu W.T."/>
            <person name="Kamagata Y."/>
            <person name="Stams A.J.M."/>
            <person name="Imachi H."/>
            <person name="Sousa D.Z."/>
        </authorList>
    </citation>
    <scope>NUCLEOTIDE SEQUENCE [LARGE SCALE GENOMIC DNA]</scope>
    <source>
        <strain evidence="8 9">MGP</strain>
    </source>
</reference>
<gene>
    <name evidence="8" type="ORF">Pmgp_01962</name>
</gene>
<feature type="transmembrane region" description="Helical" evidence="6">
    <location>
        <begin position="121"/>
        <end position="137"/>
    </location>
</feature>
<sequence length="323" mass="35620">MSITTISILTFLTVILLFLGFHQLKAGEKKLIANRMDYIFSDRMRGMLEKVKNRKNKNQNGHKVLELAGRLFTARKIAAKVDSELARADIPLKGEEFLGLILILTVGGGLIFTLITGSLMLGIIAAVLGAYLPYFTLRAAKSRRLAKFNGQIGDALVIMANSLRSGFSFLQAMDMVRKEIPDPIAKEFGTALQEMTWGTRTEEALNNMVARVCSDDLELVVTAVLIQRQVGGNLAEVLDNIANTIRERIRIKGEIRTLTAQGRISGLIIGLLPIVLTIIIYILNPGYIKLLFSSKAGIIMICYAIMSQIVGLMIIKKIVQITV</sequence>
<evidence type="ECO:0000259" key="7">
    <source>
        <dbReference type="Pfam" id="PF00482"/>
    </source>
</evidence>
<comment type="caution">
    <text evidence="8">The sequence shown here is derived from an EMBL/GenBank/DDBJ whole genome shotgun (WGS) entry which is preliminary data.</text>
</comment>
<evidence type="ECO:0000313" key="9">
    <source>
        <dbReference type="Proteomes" id="UP000297597"/>
    </source>
</evidence>
<evidence type="ECO:0000313" key="8">
    <source>
        <dbReference type="EMBL" id="TEB10947.1"/>
    </source>
</evidence>
<dbReference type="Gene3D" id="1.20.81.30">
    <property type="entry name" value="Type II secretion system (T2SS), domain F"/>
    <property type="match status" value="1"/>
</dbReference>
<keyword evidence="4 6" id="KW-1133">Transmembrane helix</keyword>